<feature type="transmembrane region" description="Helical" evidence="2">
    <location>
        <begin position="548"/>
        <end position="568"/>
    </location>
</feature>
<name>A0A2R8F9Y5_9CHLA</name>
<keyword evidence="2" id="KW-0812">Transmembrane</keyword>
<sequence>MANPTQSRPPSPSVSIEEIELTESQPPSSNIETPSEPPPPYSTAEEVSLFIEGGDRNNERLLRSSEVYDCVCTASDEDFNFEDSEVKIMYINSSHLTRCEAVTEAMHISSLRGEPVRLIYNDGRNARSCPLSIRPHFPSIHDYIPGGILSRWNEFFTSPSNQNREYIVFFSGNGGLCLQVALDNSIYSERILCVGIGASYYIQGSHRVHHYRVIGDWLSLLHSRLAQPGSITTIPYADSAEGIFNPSVRCPSYQSVLLFGEQCLMTSQEHGILENPIPPISRSRAPEISLLIDLDSNSGAMARLVAWMNEGDSSAVLEFNPQPNNCRDVALTALYATTRISSLLQEVLILSVTYSPDVFVSYAIVTGYSIMTLRYFILLLTNRPGCRRRCRAVRLGFLALQPLGFLSVLLDHINVARRVNRQPAIVSGIFCVATLITGSVVYIDITRMFFTQLRSRVQALVLRRLTGRGLPLGRIRVNQMSTIRFAENALFTAHSGLFIPLTLGVFSQMLINFPRIVMRSNHNVVYDLNQTANEAWNSGDIMAVGQTFHFLLCMLLLFINTFFFVSSVRRHLNRRSPR</sequence>
<feature type="transmembrane region" description="Helical" evidence="2">
    <location>
        <begin position="359"/>
        <end position="380"/>
    </location>
</feature>
<keyword evidence="2" id="KW-0472">Membrane</keyword>
<evidence type="ECO:0000256" key="2">
    <source>
        <dbReference type="SAM" id="Phobius"/>
    </source>
</evidence>
<organism evidence="3 4">
    <name type="scientific">Chlamydia serpentis</name>
    <dbReference type="NCBI Taxonomy" id="1967782"/>
    <lineage>
        <taxon>Bacteria</taxon>
        <taxon>Pseudomonadati</taxon>
        <taxon>Chlamydiota</taxon>
        <taxon>Chlamydiia</taxon>
        <taxon>Chlamydiales</taxon>
        <taxon>Chlamydiaceae</taxon>
        <taxon>Chlamydia/Chlamydophila group</taxon>
        <taxon>Chlamydia</taxon>
    </lineage>
</organism>
<accession>A0A2R8F9Y5</accession>
<dbReference type="KEGG" id="csee:C10C_0044"/>
<dbReference type="Proteomes" id="UP000244926">
    <property type="component" value="Chromosome I"/>
</dbReference>
<evidence type="ECO:0000256" key="1">
    <source>
        <dbReference type="SAM" id="MobiDB-lite"/>
    </source>
</evidence>
<reference evidence="4" key="1">
    <citation type="submission" date="2017-11" db="EMBL/GenBank/DDBJ databases">
        <authorList>
            <person name="Seth-Smith MB H."/>
        </authorList>
    </citation>
    <scope>NUCLEOTIDE SEQUENCE [LARGE SCALE GENOMIC DNA]</scope>
</reference>
<dbReference type="OrthoDB" id="17031at2"/>
<evidence type="ECO:0000313" key="4">
    <source>
        <dbReference type="Proteomes" id="UP000244926"/>
    </source>
</evidence>
<gene>
    <name evidence="3" type="ORF">C10C_0044</name>
</gene>
<feature type="region of interest" description="Disordered" evidence="1">
    <location>
        <begin position="1"/>
        <end position="43"/>
    </location>
</feature>
<protein>
    <submittedName>
        <fullName evidence="3">Uncharacterized protein</fullName>
    </submittedName>
</protein>
<dbReference type="EMBL" id="LT993738">
    <property type="protein sequence ID" value="SPN73235.1"/>
    <property type="molecule type" value="Genomic_DNA"/>
</dbReference>
<feature type="transmembrane region" description="Helical" evidence="2">
    <location>
        <begin position="392"/>
        <end position="413"/>
    </location>
</feature>
<dbReference type="Pfam" id="PF05095">
    <property type="entry name" value="DUF687"/>
    <property type="match status" value="1"/>
</dbReference>
<keyword evidence="4" id="KW-1185">Reference proteome</keyword>
<feature type="transmembrane region" description="Helical" evidence="2">
    <location>
        <begin position="489"/>
        <end position="511"/>
    </location>
</feature>
<proteinExistence type="predicted"/>
<dbReference type="InterPro" id="IPR007787">
    <property type="entry name" value="DUF687"/>
</dbReference>
<keyword evidence="2" id="KW-1133">Transmembrane helix</keyword>
<dbReference type="AlphaFoldDB" id="A0A2R8F9Y5"/>
<evidence type="ECO:0000313" key="3">
    <source>
        <dbReference type="EMBL" id="SPN73235.1"/>
    </source>
</evidence>
<feature type="transmembrane region" description="Helical" evidence="2">
    <location>
        <begin position="425"/>
        <end position="445"/>
    </location>
</feature>
<dbReference type="RefSeq" id="WP_108896226.1">
    <property type="nucleotide sequence ID" value="NZ_LT993738.1"/>
</dbReference>